<evidence type="ECO:0000313" key="2">
    <source>
        <dbReference type="Proteomes" id="UP000501747"/>
    </source>
</evidence>
<dbReference type="Proteomes" id="UP000501747">
    <property type="component" value="Chromosome"/>
</dbReference>
<organism evidence="1 2">
    <name type="scientific">Vagococcus hydrophili</name>
    <dbReference type="NCBI Taxonomy" id="2714947"/>
    <lineage>
        <taxon>Bacteria</taxon>
        <taxon>Bacillati</taxon>
        <taxon>Bacillota</taxon>
        <taxon>Bacilli</taxon>
        <taxon>Lactobacillales</taxon>
        <taxon>Enterococcaceae</taxon>
        <taxon>Vagococcus</taxon>
    </lineage>
</organism>
<proteinExistence type="predicted"/>
<keyword evidence="2" id="KW-1185">Reference proteome</keyword>
<dbReference type="KEGG" id="vhy:G7082_04440"/>
<evidence type="ECO:0000313" key="1">
    <source>
        <dbReference type="EMBL" id="QIL47845.1"/>
    </source>
</evidence>
<name>A0A6G8ASE4_9ENTE</name>
<accession>A0A6G8ASE4</accession>
<dbReference type="AlphaFoldDB" id="A0A6G8ASE4"/>
<protein>
    <submittedName>
        <fullName evidence="1">Uncharacterized protein</fullName>
    </submittedName>
</protein>
<reference evidence="1 2" key="1">
    <citation type="submission" date="2020-03" db="EMBL/GenBank/DDBJ databases">
        <title>Vagococcus sp. nov., isolated from beetles.</title>
        <authorList>
            <person name="Hyun D.-W."/>
            <person name="Bae J.-W."/>
        </authorList>
    </citation>
    <scope>NUCLEOTIDE SEQUENCE [LARGE SCALE GENOMIC DNA]</scope>
    <source>
        <strain evidence="1 2">HDW17B</strain>
    </source>
</reference>
<dbReference type="RefSeq" id="WP_166034015.1">
    <property type="nucleotide sequence ID" value="NZ_CP049887.1"/>
</dbReference>
<gene>
    <name evidence="1" type="ORF">G7082_04440</name>
</gene>
<sequence>MGKIKEDKKLILDTKSADKEHDSDLIEDSFVGGSCSEEEMRLKFERYGWGQER</sequence>
<dbReference type="EMBL" id="CP049887">
    <property type="protein sequence ID" value="QIL47845.1"/>
    <property type="molecule type" value="Genomic_DNA"/>
</dbReference>